<evidence type="ECO:0000256" key="10">
    <source>
        <dbReference type="ARBA" id="ARBA00022840"/>
    </source>
</evidence>
<evidence type="ECO:0000256" key="13">
    <source>
        <dbReference type="HAMAP-Rule" id="MF_00409"/>
    </source>
</evidence>
<protein>
    <recommendedName>
        <fullName evidence="4 13">Tetraacyldisaccharide 4'-kinase</fullName>
        <ecNumber evidence="3 13">2.7.1.130</ecNumber>
    </recommendedName>
    <alternativeName>
        <fullName evidence="12 13">Lipid A 4'-kinase</fullName>
    </alternativeName>
</protein>
<evidence type="ECO:0000313" key="14">
    <source>
        <dbReference type="EMBL" id="PKK92278.1"/>
    </source>
</evidence>
<keyword evidence="9 13" id="KW-0418">Kinase</keyword>
<dbReference type="PANTHER" id="PTHR42724:SF1">
    <property type="entry name" value="TETRAACYLDISACCHARIDE 4'-KINASE, MITOCHONDRIAL-RELATED"/>
    <property type="match status" value="1"/>
</dbReference>
<dbReference type="Proteomes" id="UP000233256">
    <property type="component" value="Unassembled WGS sequence"/>
</dbReference>
<keyword evidence="5 13" id="KW-0444">Lipid biosynthesis</keyword>
<gene>
    <name evidence="13 14" type="primary">lpxK</name>
    <name evidence="14" type="ORF">CVV64_02365</name>
</gene>
<keyword evidence="6 13" id="KW-0441">Lipid A biosynthesis</keyword>
<evidence type="ECO:0000256" key="7">
    <source>
        <dbReference type="ARBA" id="ARBA00022679"/>
    </source>
</evidence>
<dbReference type="HAMAP" id="MF_00409">
    <property type="entry name" value="LpxK"/>
    <property type="match status" value="1"/>
</dbReference>
<evidence type="ECO:0000313" key="15">
    <source>
        <dbReference type="Proteomes" id="UP000233256"/>
    </source>
</evidence>
<keyword evidence="7 13" id="KW-0808">Transferase</keyword>
<proteinExistence type="inferred from homology"/>
<dbReference type="UniPathway" id="UPA00359">
    <property type="reaction ID" value="UER00482"/>
</dbReference>
<comment type="catalytic activity">
    <reaction evidence="13">
        <text>a lipid A disaccharide + ATP = a lipid IVA + ADP + H(+)</text>
        <dbReference type="Rhea" id="RHEA:67840"/>
        <dbReference type="ChEBI" id="CHEBI:15378"/>
        <dbReference type="ChEBI" id="CHEBI:30616"/>
        <dbReference type="ChEBI" id="CHEBI:176343"/>
        <dbReference type="ChEBI" id="CHEBI:176425"/>
        <dbReference type="ChEBI" id="CHEBI:456216"/>
        <dbReference type="EC" id="2.7.1.130"/>
    </reaction>
</comment>
<keyword evidence="10 13" id="KW-0067">ATP-binding</keyword>
<dbReference type="AlphaFoldDB" id="A0A2N1PVE0"/>
<dbReference type="InterPro" id="IPR003758">
    <property type="entry name" value="LpxK"/>
</dbReference>
<comment type="function">
    <text evidence="1 13">Transfers the gamma-phosphate of ATP to the 4'-position of a tetraacyldisaccharide 1-phosphate intermediate (termed DS-1-P) to form tetraacyldisaccharide 1,4'-bis-phosphate (lipid IVA).</text>
</comment>
<dbReference type="EMBL" id="PGXC01000001">
    <property type="protein sequence ID" value="PKK92278.1"/>
    <property type="molecule type" value="Genomic_DNA"/>
</dbReference>
<keyword evidence="8 13" id="KW-0547">Nucleotide-binding</keyword>
<comment type="pathway">
    <text evidence="2 13">Glycolipid biosynthesis; lipid IV(A) biosynthesis; lipid IV(A) from (3R)-3-hydroxytetradecanoyl-[acyl-carrier-protein] and UDP-N-acetyl-alpha-D-glucosamine: step 6/6.</text>
</comment>
<keyword evidence="11 13" id="KW-0443">Lipid metabolism</keyword>
<dbReference type="GO" id="GO:0005886">
    <property type="term" value="C:plasma membrane"/>
    <property type="evidence" value="ECO:0007669"/>
    <property type="project" value="TreeGrafter"/>
</dbReference>
<feature type="binding site" evidence="13">
    <location>
        <begin position="48"/>
        <end position="55"/>
    </location>
    <ligand>
        <name>ATP</name>
        <dbReference type="ChEBI" id="CHEBI:30616"/>
    </ligand>
</feature>
<reference evidence="14 15" key="1">
    <citation type="journal article" date="2017" name="ISME J.">
        <title>Potential for microbial H2 and metal transformations associated with novel bacteria and archaea in deep terrestrial subsurface sediments.</title>
        <authorList>
            <person name="Hernsdorf A.W."/>
            <person name="Amano Y."/>
            <person name="Miyakawa K."/>
            <person name="Ise K."/>
            <person name="Suzuki Y."/>
            <person name="Anantharaman K."/>
            <person name="Probst A."/>
            <person name="Burstein D."/>
            <person name="Thomas B.C."/>
            <person name="Banfield J.F."/>
        </authorList>
    </citation>
    <scope>NUCLEOTIDE SEQUENCE [LARGE SCALE GENOMIC DNA]</scope>
    <source>
        <strain evidence="14">HGW-Wallbacteria-1</strain>
    </source>
</reference>
<evidence type="ECO:0000256" key="2">
    <source>
        <dbReference type="ARBA" id="ARBA00004870"/>
    </source>
</evidence>
<evidence type="ECO:0000256" key="4">
    <source>
        <dbReference type="ARBA" id="ARBA00016436"/>
    </source>
</evidence>
<dbReference type="PANTHER" id="PTHR42724">
    <property type="entry name" value="TETRAACYLDISACCHARIDE 4'-KINASE"/>
    <property type="match status" value="1"/>
</dbReference>
<accession>A0A2N1PVE0</accession>
<name>A0A2N1PVE0_9BACT</name>
<comment type="caution">
    <text evidence="14">The sequence shown here is derived from an EMBL/GenBank/DDBJ whole genome shotgun (WGS) entry which is preliminary data.</text>
</comment>
<dbReference type="GO" id="GO:0009029">
    <property type="term" value="F:lipid-A 4'-kinase activity"/>
    <property type="evidence" value="ECO:0007669"/>
    <property type="project" value="UniProtKB-UniRule"/>
</dbReference>
<comment type="similarity">
    <text evidence="13">Belongs to the LpxK family.</text>
</comment>
<evidence type="ECO:0000256" key="3">
    <source>
        <dbReference type="ARBA" id="ARBA00012071"/>
    </source>
</evidence>
<dbReference type="GO" id="GO:0009245">
    <property type="term" value="P:lipid A biosynthetic process"/>
    <property type="evidence" value="ECO:0007669"/>
    <property type="project" value="UniProtKB-UniRule"/>
</dbReference>
<dbReference type="NCBIfam" id="TIGR00682">
    <property type="entry name" value="lpxK"/>
    <property type="match status" value="1"/>
</dbReference>
<dbReference type="GO" id="GO:0005524">
    <property type="term" value="F:ATP binding"/>
    <property type="evidence" value="ECO:0007669"/>
    <property type="project" value="UniProtKB-UniRule"/>
</dbReference>
<evidence type="ECO:0000256" key="8">
    <source>
        <dbReference type="ARBA" id="ARBA00022741"/>
    </source>
</evidence>
<evidence type="ECO:0000256" key="9">
    <source>
        <dbReference type="ARBA" id="ARBA00022777"/>
    </source>
</evidence>
<sequence length="361" mass="39806">MRFLFHPLLKGAEYLFHCLSSARKSLYRSGILESVRPSVPVISIGNLTAGGTGKTPLVIALLKEFMRRGHHPLLLSRGYRSDRPWCLNVVSDGRRVLLPAEVSGDEQALILRETASPSGSPAAIACRDRASAAKYGVAKMGTDIVLLDDAFQYWKLERDLDIVIVDCTDPFGRMGLLPIGRLREPFSMISRAHIVVLSRTDMPGAVSTDVLARVIGKYNSGCEIFCSRHEISSATIYPGKVRVESAQLKGSKGFLFCGIGNPGSFEFAAESIGIEISGKRFFPDHHRYSAEDFREVIKSAGDSYIVTTAKDLINLPLGYEEMMQGRCTLAVLELSMSIDMKRLARTLEIRGFINEETVKAK</sequence>
<evidence type="ECO:0000256" key="12">
    <source>
        <dbReference type="ARBA" id="ARBA00029757"/>
    </source>
</evidence>
<dbReference type="GO" id="GO:0009244">
    <property type="term" value="P:lipopolysaccharide core region biosynthetic process"/>
    <property type="evidence" value="ECO:0007669"/>
    <property type="project" value="TreeGrafter"/>
</dbReference>
<evidence type="ECO:0000256" key="1">
    <source>
        <dbReference type="ARBA" id="ARBA00002274"/>
    </source>
</evidence>
<dbReference type="Pfam" id="PF02606">
    <property type="entry name" value="LpxK"/>
    <property type="match status" value="1"/>
</dbReference>
<dbReference type="SUPFAM" id="SSF52540">
    <property type="entry name" value="P-loop containing nucleoside triphosphate hydrolases"/>
    <property type="match status" value="1"/>
</dbReference>
<evidence type="ECO:0000256" key="5">
    <source>
        <dbReference type="ARBA" id="ARBA00022516"/>
    </source>
</evidence>
<organism evidence="14 15">
    <name type="scientific">Candidatus Wallbacteria bacterium HGW-Wallbacteria-1</name>
    <dbReference type="NCBI Taxonomy" id="2013854"/>
    <lineage>
        <taxon>Bacteria</taxon>
        <taxon>Candidatus Walliibacteriota</taxon>
    </lineage>
</organism>
<evidence type="ECO:0000256" key="6">
    <source>
        <dbReference type="ARBA" id="ARBA00022556"/>
    </source>
</evidence>
<dbReference type="InterPro" id="IPR027417">
    <property type="entry name" value="P-loop_NTPase"/>
</dbReference>
<dbReference type="EC" id="2.7.1.130" evidence="3 13"/>
<evidence type="ECO:0000256" key="11">
    <source>
        <dbReference type="ARBA" id="ARBA00023098"/>
    </source>
</evidence>